<accession>A0A2P2Q5E8</accession>
<dbReference type="EMBL" id="GGEC01081738">
    <property type="protein sequence ID" value="MBX62222.1"/>
    <property type="molecule type" value="Transcribed_RNA"/>
</dbReference>
<dbReference type="AlphaFoldDB" id="A0A2P2Q5E8"/>
<evidence type="ECO:0000313" key="1">
    <source>
        <dbReference type="EMBL" id="MBX62222.1"/>
    </source>
</evidence>
<protein>
    <submittedName>
        <fullName evidence="1">Uncharacterized protein</fullName>
    </submittedName>
</protein>
<reference evidence="1" key="1">
    <citation type="submission" date="2018-02" db="EMBL/GenBank/DDBJ databases">
        <title>Rhizophora mucronata_Transcriptome.</title>
        <authorList>
            <person name="Meera S.P."/>
            <person name="Sreeshan A."/>
            <person name="Augustine A."/>
        </authorList>
    </citation>
    <scope>NUCLEOTIDE SEQUENCE</scope>
    <source>
        <tissue evidence="1">Leaf</tissue>
    </source>
</reference>
<name>A0A2P2Q5E8_RHIMU</name>
<proteinExistence type="predicted"/>
<sequence>MWFGQSICVLEQPYAFKNMCVGLIIIARVFLSIMDEINL</sequence>
<organism evidence="1">
    <name type="scientific">Rhizophora mucronata</name>
    <name type="common">Asiatic mangrove</name>
    <dbReference type="NCBI Taxonomy" id="61149"/>
    <lineage>
        <taxon>Eukaryota</taxon>
        <taxon>Viridiplantae</taxon>
        <taxon>Streptophyta</taxon>
        <taxon>Embryophyta</taxon>
        <taxon>Tracheophyta</taxon>
        <taxon>Spermatophyta</taxon>
        <taxon>Magnoliopsida</taxon>
        <taxon>eudicotyledons</taxon>
        <taxon>Gunneridae</taxon>
        <taxon>Pentapetalae</taxon>
        <taxon>rosids</taxon>
        <taxon>fabids</taxon>
        <taxon>Malpighiales</taxon>
        <taxon>Rhizophoraceae</taxon>
        <taxon>Rhizophora</taxon>
    </lineage>
</organism>